<feature type="compositionally biased region" description="Basic and acidic residues" evidence="1">
    <location>
        <begin position="54"/>
        <end position="70"/>
    </location>
</feature>
<organism evidence="2 3">
    <name type="scientific">Zizania palustris</name>
    <name type="common">Northern wild rice</name>
    <dbReference type="NCBI Taxonomy" id="103762"/>
    <lineage>
        <taxon>Eukaryota</taxon>
        <taxon>Viridiplantae</taxon>
        <taxon>Streptophyta</taxon>
        <taxon>Embryophyta</taxon>
        <taxon>Tracheophyta</taxon>
        <taxon>Spermatophyta</taxon>
        <taxon>Magnoliopsida</taxon>
        <taxon>Liliopsida</taxon>
        <taxon>Poales</taxon>
        <taxon>Poaceae</taxon>
        <taxon>BOP clade</taxon>
        <taxon>Oryzoideae</taxon>
        <taxon>Oryzeae</taxon>
        <taxon>Zizaniinae</taxon>
        <taxon>Zizania</taxon>
    </lineage>
</organism>
<proteinExistence type="predicted"/>
<comment type="caution">
    <text evidence="2">The sequence shown here is derived from an EMBL/GenBank/DDBJ whole genome shotgun (WGS) entry which is preliminary data.</text>
</comment>
<reference evidence="2" key="1">
    <citation type="journal article" date="2021" name="bioRxiv">
        <title>Whole Genome Assembly and Annotation of Northern Wild Rice, Zizania palustris L., Supports a Whole Genome Duplication in the Zizania Genus.</title>
        <authorList>
            <person name="Haas M."/>
            <person name="Kono T."/>
            <person name="Macchietto M."/>
            <person name="Millas R."/>
            <person name="McGilp L."/>
            <person name="Shao M."/>
            <person name="Duquette J."/>
            <person name="Hirsch C.N."/>
            <person name="Kimball J."/>
        </authorList>
    </citation>
    <scope>NUCLEOTIDE SEQUENCE</scope>
    <source>
        <tissue evidence="2">Fresh leaf tissue</tissue>
    </source>
</reference>
<gene>
    <name evidence="2" type="ORF">GUJ93_ZPchr0007g3762</name>
</gene>
<evidence type="ECO:0000313" key="2">
    <source>
        <dbReference type="EMBL" id="KAG8079592.1"/>
    </source>
</evidence>
<feature type="region of interest" description="Disordered" evidence="1">
    <location>
        <begin position="47"/>
        <end position="83"/>
    </location>
</feature>
<evidence type="ECO:0000256" key="1">
    <source>
        <dbReference type="SAM" id="MobiDB-lite"/>
    </source>
</evidence>
<accession>A0A8J5VP30</accession>
<dbReference type="Proteomes" id="UP000729402">
    <property type="component" value="Unassembled WGS sequence"/>
</dbReference>
<dbReference type="EMBL" id="JAAALK010000282">
    <property type="protein sequence ID" value="KAG8079592.1"/>
    <property type="molecule type" value="Genomic_DNA"/>
</dbReference>
<protein>
    <submittedName>
        <fullName evidence="2">Uncharacterized protein</fullName>
    </submittedName>
</protein>
<feature type="compositionally biased region" description="Basic residues" evidence="1">
    <location>
        <begin position="71"/>
        <end position="83"/>
    </location>
</feature>
<sequence length="138" mass="15960">MCTNQLLVSKLSEPVYYTNIYRKRIACDSSNRLAEFELDYSMPILSFKQPNSHPSDRPGAGEEVNGGRHGDLHRHHPRHHPAASRRLLQVRLRDRVLDLLAAHLLRLPPRHHLRHLGHHQVGGEPPFKQEKQVMIRSL</sequence>
<reference evidence="2" key="2">
    <citation type="submission" date="2021-02" db="EMBL/GenBank/DDBJ databases">
        <authorList>
            <person name="Kimball J.A."/>
            <person name="Haas M.W."/>
            <person name="Macchietto M."/>
            <person name="Kono T."/>
            <person name="Duquette J."/>
            <person name="Shao M."/>
        </authorList>
    </citation>
    <scope>NUCLEOTIDE SEQUENCE</scope>
    <source>
        <tissue evidence="2">Fresh leaf tissue</tissue>
    </source>
</reference>
<dbReference type="AlphaFoldDB" id="A0A8J5VP30"/>
<name>A0A8J5VP30_ZIZPA</name>
<evidence type="ECO:0000313" key="3">
    <source>
        <dbReference type="Proteomes" id="UP000729402"/>
    </source>
</evidence>
<keyword evidence="3" id="KW-1185">Reference proteome</keyword>